<sequence>MAPAGTSTILLSDSINSPATNAMESVRSSVQEQNVDLGVDKIGGQNDEGGSIVTSDVDYDPDASPEEILQTSFIMLHSPRKQVAIIRLFEKAKTAVRNALSRKLPSP</sequence>
<name>A0A0C3NTZ9_PHLG1</name>
<dbReference type="EMBL" id="KN840474">
    <property type="protein sequence ID" value="KIP08779.1"/>
    <property type="molecule type" value="Genomic_DNA"/>
</dbReference>
<feature type="region of interest" description="Disordered" evidence="1">
    <location>
        <begin position="20"/>
        <end position="52"/>
    </location>
</feature>
<accession>A0A0C3NTZ9</accession>
<evidence type="ECO:0000256" key="1">
    <source>
        <dbReference type="SAM" id="MobiDB-lite"/>
    </source>
</evidence>
<dbReference type="AlphaFoldDB" id="A0A0C3NTZ9"/>
<reference evidence="2 3" key="1">
    <citation type="journal article" date="2014" name="PLoS Genet.">
        <title>Analysis of the Phlebiopsis gigantea genome, transcriptome and secretome provides insight into its pioneer colonization strategies of wood.</title>
        <authorList>
            <person name="Hori C."/>
            <person name="Ishida T."/>
            <person name="Igarashi K."/>
            <person name="Samejima M."/>
            <person name="Suzuki H."/>
            <person name="Master E."/>
            <person name="Ferreira P."/>
            <person name="Ruiz-Duenas F.J."/>
            <person name="Held B."/>
            <person name="Canessa P."/>
            <person name="Larrondo L.F."/>
            <person name="Schmoll M."/>
            <person name="Druzhinina I.S."/>
            <person name="Kubicek C.P."/>
            <person name="Gaskell J.A."/>
            <person name="Kersten P."/>
            <person name="St John F."/>
            <person name="Glasner J."/>
            <person name="Sabat G."/>
            <person name="Splinter BonDurant S."/>
            <person name="Syed K."/>
            <person name="Yadav J."/>
            <person name="Mgbeahuruike A.C."/>
            <person name="Kovalchuk A."/>
            <person name="Asiegbu F.O."/>
            <person name="Lackner G."/>
            <person name="Hoffmeister D."/>
            <person name="Rencoret J."/>
            <person name="Gutierrez A."/>
            <person name="Sun H."/>
            <person name="Lindquist E."/>
            <person name="Barry K."/>
            <person name="Riley R."/>
            <person name="Grigoriev I.V."/>
            <person name="Henrissat B."/>
            <person name="Kues U."/>
            <person name="Berka R.M."/>
            <person name="Martinez A.T."/>
            <person name="Covert S.F."/>
            <person name="Blanchette R.A."/>
            <person name="Cullen D."/>
        </authorList>
    </citation>
    <scope>NUCLEOTIDE SEQUENCE [LARGE SCALE GENOMIC DNA]</scope>
    <source>
        <strain evidence="2 3">11061_1 CR5-6</strain>
    </source>
</reference>
<dbReference type="HOGENOM" id="CLU_2210938_0_0_1"/>
<keyword evidence="3" id="KW-1185">Reference proteome</keyword>
<feature type="compositionally biased region" description="Polar residues" evidence="1">
    <location>
        <begin position="20"/>
        <end position="34"/>
    </location>
</feature>
<protein>
    <submittedName>
        <fullName evidence="2">Uncharacterized protein</fullName>
    </submittedName>
</protein>
<dbReference type="Proteomes" id="UP000053257">
    <property type="component" value="Unassembled WGS sequence"/>
</dbReference>
<evidence type="ECO:0000313" key="3">
    <source>
        <dbReference type="Proteomes" id="UP000053257"/>
    </source>
</evidence>
<proteinExistence type="predicted"/>
<organism evidence="2 3">
    <name type="scientific">Phlebiopsis gigantea (strain 11061_1 CR5-6)</name>
    <name type="common">White-rot fungus</name>
    <name type="synonym">Peniophora gigantea</name>
    <dbReference type="NCBI Taxonomy" id="745531"/>
    <lineage>
        <taxon>Eukaryota</taxon>
        <taxon>Fungi</taxon>
        <taxon>Dikarya</taxon>
        <taxon>Basidiomycota</taxon>
        <taxon>Agaricomycotina</taxon>
        <taxon>Agaricomycetes</taxon>
        <taxon>Polyporales</taxon>
        <taxon>Phanerochaetaceae</taxon>
        <taxon>Phlebiopsis</taxon>
    </lineage>
</organism>
<evidence type="ECO:0000313" key="2">
    <source>
        <dbReference type="EMBL" id="KIP08779.1"/>
    </source>
</evidence>
<gene>
    <name evidence="2" type="ORF">PHLGIDRAFT_116911</name>
</gene>